<gene>
    <name evidence="2" type="ORF">D1868_03660</name>
</gene>
<dbReference type="CDD" id="cd00198">
    <property type="entry name" value="vWFA"/>
    <property type="match status" value="1"/>
</dbReference>
<dbReference type="InterPro" id="IPR036465">
    <property type="entry name" value="vWFA_dom_sf"/>
</dbReference>
<dbReference type="RefSeq" id="WP_156005655.1">
    <property type="nucleotide sequence ID" value="NZ_CP045483.1"/>
</dbReference>
<name>A0A650CN13_9CREN</name>
<evidence type="ECO:0000313" key="2">
    <source>
        <dbReference type="EMBL" id="QGR19158.1"/>
    </source>
</evidence>
<dbReference type="OrthoDB" id="33260at2157"/>
<organism evidence="2 3">
    <name type="scientific">Stygiolobus azoricus</name>
    <dbReference type="NCBI Taxonomy" id="41675"/>
    <lineage>
        <taxon>Archaea</taxon>
        <taxon>Thermoproteota</taxon>
        <taxon>Thermoprotei</taxon>
        <taxon>Sulfolobales</taxon>
        <taxon>Sulfolobaceae</taxon>
        <taxon>Stygiolobus</taxon>
    </lineage>
</organism>
<proteinExistence type="predicted"/>
<dbReference type="InterPro" id="IPR002035">
    <property type="entry name" value="VWF_A"/>
</dbReference>
<dbReference type="InterPro" id="IPR040929">
    <property type="entry name" value="ArnB_C"/>
</dbReference>
<dbReference type="Pfam" id="PF18677">
    <property type="entry name" value="ArnB_C"/>
    <property type="match status" value="1"/>
</dbReference>
<keyword evidence="3" id="KW-1185">Reference proteome</keyword>
<dbReference type="KEGG" id="sazo:D1868_03660"/>
<feature type="domain" description="VWFA" evidence="1">
    <location>
        <begin position="40"/>
        <end position="203"/>
    </location>
</feature>
<dbReference type="GeneID" id="42798139"/>
<dbReference type="SMART" id="SM00327">
    <property type="entry name" value="VWA"/>
    <property type="match status" value="1"/>
</dbReference>
<reference evidence="2 3" key="1">
    <citation type="submission" date="2019-10" db="EMBL/GenBank/DDBJ databases">
        <title>Genome Sequences from Six Type Strain Members of the Archaeal Family Sulfolobaceae: Acidianus ambivalens, Acidianus infernus, Metallosphaera prunae, Stygiolobus azoricus, Sulfolobus metallicus, and Sulfurisphaera ohwakuensis.</title>
        <authorList>
            <person name="Counts J.A."/>
            <person name="Kelly R.M."/>
        </authorList>
    </citation>
    <scope>NUCLEOTIDE SEQUENCE [LARGE SCALE GENOMIC DNA]</scope>
    <source>
        <strain evidence="2 3">FC6</strain>
    </source>
</reference>
<dbReference type="AlphaFoldDB" id="A0A650CN13"/>
<dbReference type="Pfam" id="PF00092">
    <property type="entry name" value="VWA"/>
    <property type="match status" value="1"/>
</dbReference>
<sequence length="362" mass="40535">MTISVKIKSSTNYVAFDKPTEVDLIIRIVPETFVRFAGINYVILIDNSPSMRKENKMQTAIVAANKLANEIPSGNYLSIYLFSNDLEKLYEGQTGTPINIPMEVKKGYTTNFHKAVTKILDIIKGYSTPVKLIILSDGKPTDKRNVKDYENIQVPSHVQIISIGIGNDYNEAIMKRLADKGAGVYYHILDPSQLPTLFAQQKVSDVAGYNLVINVPPSFEVLNYEMPVNIPIIDKAITIYAVGNVPPGNQPVVLTVTGSYYDPARGSMIQINEPIYLQRASHEMVQQNINQSVVAEVRYFNLLRQYGNALMVGNNKEATQIAQELLSAAEQTRREDLIEETRKLTGDKKTDLSEITKTMRKQ</sequence>
<dbReference type="PROSITE" id="PS50234">
    <property type="entry name" value="VWFA"/>
    <property type="match status" value="1"/>
</dbReference>
<dbReference type="Gene3D" id="3.40.50.410">
    <property type="entry name" value="von Willebrand factor, type A domain"/>
    <property type="match status" value="1"/>
</dbReference>
<dbReference type="Proteomes" id="UP000423396">
    <property type="component" value="Chromosome"/>
</dbReference>
<dbReference type="SUPFAM" id="SSF53300">
    <property type="entry name" value="vWA-like"/>
    <property type="match status" value="1"/>
</dbReference>
<accession>A0A650CN13</accession>
<evidence type="ECO:0000259" key="1">
    <source>
        <dbReference type="PROSITE" id="PS50234"/>
    </source>
</evidence>
<dbReference type="EMBL" id="CP045483">
    <property type="protein sequence ID" value="QGR19158.1"/>
    <property type="molecule type" value="Genomic_DNA"/>
</dbReference>
<evidence type="ECO:0000313" key="3">
    <source>
        <dbReference type="Proteomes" id="UP000423396"/>
    </source>
</evidence>
<protein>
    <submittedName>
        <fullName evidence="2">VWA domain-containing protein</fullName>
    </submittedName>
</protein>